<dbReference type="InterPro" id="IPR027417">
    <property type="entry name" value="P-loop_NTPase"/>
</dbReference>
<keyword evidence="2" id="KW-1185">Reference proteome</keyword>
<dbReference type="Pfam" id="PF13671">
    <property type="entry name" value="AAA_33"/>
    <property type="match status" value="1"/>
</dbReference>
<organism evidence="1 2">
    <name type="scientific">Dictyobacter vulcani</name>
    <dbReference type="NCBI Taxonomy" id="2607529"/>
    <lineage>
        <taxon>Bacteria</taxon>
        <taxon>Bacillati</taxon>
        <taxon>Chloroflexota</taxon>
        <taxon>Ktedonobacteria</taxon>
        <taxon>Ktedonobacterales</taxon>
        <taxon>Dictyobacteraceae</taxon>
        <taxon>Dictyobacter</taxon>
    </lineage>
</organism>
<comment type="caution">
    <text evidence="1">The sequence shown here is derived from an EMBL/GenBank/DDBJ whole genome shotgun (WGS) entry which is preliminary data.</text>
</comment>
<evidence type="ECO:0008006" key="3">
    <source>
        <dbReference type="Google" id="ProtNLM"/>
    </source>
</evidence>
<sequence length="191" mass="21299">MEKPLLIIVNGLPGSGKTTLARRLATDLQLPVFARDGLYEFLHDALECTSNGEPPLLGLISFKLLYSIAGSLLAVGKPLVVEGFFGRPDLRGAEFRQLQQQHNFEPFQILCQADGTVLLERFMARMQSIERHSGHSDQAWIEENKERLLKGKLTPLPLDGQLIEIDTTTPQSLDYPNLLQHVQTALTPTIK</sequence>
<dbReference type="RefSeq" id="WP_151757920.1">
    <property type="nucleotide sequence ID" value="NZ_BKZW01000002.1"/>
</dbReference>
<dbReference type="PANTHER" id="PTHR37807">
    <property type="entry name" value="OS07G0160300 PROTEIN"/>
    <property type="match status" value="1"/>
</dbReference>
<proteinExistence type="predicted"/>
<dbReference type="Gene3D" id="3.40.50.300">
    <property type="entry name" value="P-loop containing nucleotide triphosphate hydrolases"/>
    <property type="match status" value="1"/>
</dbReference>
<accession>A0A5J4KVK3</accession>
<reference evidence="1 2" key="1">
    <citation type="submission" date="2019-10" db="EMBL/GenBank/DDBJ databases">
        <title>Dictyobacter vulcani sp. nov., within the class Ktedonobacteria, isolated from soil of volcanic Mt. Zao.</title>
        <authorList>
            <person name="Zheng Y."/>
            <person name="Wang C.M."/>
            <person name="Sakai Y."/>
            <person name="Abe K."/>
            <person name="Yokota A."/>
            <person name="Yabe S."/>
        </authorList>
    </citation>
    <scope>NUCLEOTIDE SEQUENCE [LARGE SCALE GENOMIC DNA]</scope>
    <source>
        <strain evidence="1 2">W12</strain>
    </source>
</reference>
<dbReference type="PANTHER" id="PTHR37807:SF3">
    <property type="entry name" value="OS07G0160300 PROTEIN"/>
    <property type="match status" value="1"/>
</dbReference>
<dbReference type="EMBL" id="BKZW01000002">
    <property type="protein sequence ID" value="GER90139.1"/>
    <property type="molecule type" value="Genomic_DNA"/>
</dbReference>
<evidence type="ECO:0000313" key="1">
    <source>
        <dbReference type="EMBL" id="GER90139.1"/>
    </source>
</evidence>
<name>A0A5J4KVK3_9CHLR</name>
<evidence type="ECO:0000313" key="2">
    <source>
        <dbReference type="Proteomes" id="UP000326912"/>
    </source>
</evidence>
<gene>
    <name evidence="1" type="ORF">KDW_43010</name>
</gene>
<protein>
    <recommendedName>
        <fullName evidence="3">ATP-binding protein</fullName>
    </recommendedName>
</protein>
<dbReference type="AlphaFoldDB" id="A0A5J4KVK3"/>
<dbReference type="Proteomes" id="UP000326912">
    <property type="component" value="Unassembled WGS sequence"/>
</dbReference>
<dbReference type="SUPFAM" id="SSF52540">
    <property type="entry name" value="P-loop containing nucleoside triphosphate hydrolases"/>
    <property type="match status" value="1"/>
</dbReference>